<dbReference type="Proteomes" id="UP000603602">
    <property type="component" value="Unassembled WGS sequence"/>
</dbReference>
<feature type="compositionally biased region" description="Basic and acidic residues" evidence="1">
    <location>
        <begin position="43"/>
        <end position="56"/>
    </location>
</feature>
<proteinExistence type="predicted"/>
<evidence type="ECO:0000313" key="3">
    <source>
        <dbReference type="Proteomes" id="UP000603602"/>
    </source>
</evidence>
<gene>
    <name evidence="2" type="ORF">IFO67_01690</name>
</gene>
<dbReference type="EMBL" id="JACYTO010000001">
    <property type="protein sequence ID" value="MBD8501587.1"/>
    <property type="molecule type" value="Genomic_DNA"/>
</dbReference>
<name>A0ABR9B5E9_9RHOO</name>
<keyword evidence="3" id="KW-1185">Reference proteome</keyword>
<evidence type="ECO:0000313" key="2">
    <source>
        <dbReference type="EMBL" id="MBD8501587.1"/>
    </source>
</evidence>
<protein>
    <submittedName>
        <fullName evidence="2">Uncharacterized protein</fullName>
    </submittedName>
</protein>
<comment type="caution">
    <text evidence="2">The sequence shown here is derived from an EMBL/GenBank/DDBJ whole genome shotgun (WGS) entry which is preliminary data.</text>
</comment>
<dbReference type="RefSeq" id="WP_187716430.1">
    <property type="nucleotide sequence ID" value="NZ_JACTAH010000001.1"/>
</dbReference>
<reference evidence="3" key="1">
    <citation type="submission" date="2023-07" db="EMBL/GenBank/DDBJ databases">
        <title>Thauera sp. CAU 1555 isolated from sand of Yaerae Beach.</title>
        <authorList>
            <person name="Kim W."/>
        </authorList>
    </citation>
    <scope>NUCLEOTIDE SEQUENCE [LARGE SCALE GENOMIC DNA]</scope>
    <source>
        <strain evidence="3">CAU 1555</strain>
    </source>
</reference>
<organism evidence="2 3">
    <name type="scientific">Thauera sedimentorum</name>
    <dbReference type="NCBI Taxonomy" id="2767595"/>
    <lineage>
        <taxon>Bacteria</taxon>
        <taxon>Pseudomonadati</taxon>
        <taxon>Pseudomonadota</taxon>
        <taxon>Betaproteobacteria</taxon>
        <taxon>Rhodocyclales</taxon>
        <taxon>Zoogloeaceae</taxon>
        <taxon>Thauera</taxon>
    </lineage>
</organism>
<accession>A0ABR9B5E9</accession>
<feature type="region of interest" description="Disordered" evidence="1">
    <location>
        <begin position="24"/>
        <end position="56"/>
    </location>
</feature>
<evidence type="ECO:0000256" key="1">
    <source>
        <dbReference type="SAM" id="MobiDB-lite"/>
    </source>
</evidence>
<sequence length="56" mass="6468">MNDWLKRTWQAFRAWCRENEQAHRNAPVSPCCSAPPPGAGQRPHHDEQKSGEGERR</sequence>